<dbReference type="InterPro" id="IPR003917">
    <property type="entry name" value="NADH_UbQ_OxRdtase_chain2"/>
</dbReference>
<feature type="transmembrane region" description="Helical" evidence="18">
    <location>
        <begin position="84"/>
        <end position="105"/>
    </location>
</feature>
<dbReference type="PRINTS" id="PR01436">
    <property type="entry name" value="NADHDHGNASE2"/>
</dbReference>
<feature type="transmembrane region" description="Helical" evidence="18">
    <location>
        <begin position="185"/>
        <end position="204"/>
    </location>
</feature>
<evidence type="ECO:0000256" key="10">
    <source>
        <dbReference type="ARBA" id="ARBA00022967"/>
    </source>
</evidence>
<evidence type="ECO:0000256" key="6">
    <source>
        <dbReference type="ARBA" id="ARBA00022448"/>
    </source>
</evidence>
<feature type="transmembrane region" description="Helical" evidence="18">
    <location>
        <begin position="256"/>
        <end position="278"/>
    </location>
</feature>
<dbReference type="GO" id="GO:0008137">
    <property type="term" value="F:NADH dehydrogenase (ubiquinone) activity"/>
    <property type="evidence" value="ECO:0007669"/>
    <property type="project" value="UniProtKB-EC"/>
</dbReference>
<evidence type="ECO:0000256" key="7">
    <source>
        <dbReference type="ARBA" id="ARBA00022660"/>
    </source>
</evidence>
<evidence type="ECO:0000256" key="4">
    <source>
        <dbReference type="ARBA" id="ARBA00012944"/>
    </source>
</evidence>
<dbReference type="InterPro" id="IPR001750">
    <property type="entry name" value="ND/Mrp_TM"/>
</dbReference>
<comment type="catalytic activity">
    <reaction evidence="17 18">
        <text>a ubiquinone + NADH + 5 H(+)(in) = a ubiquinol + NAD(+) + 4 H(+)(out)</text>
        <dbReference type="Rhea" id="RHEA:29091"/>
        <dbReference type="Rhea" id="RHEA-COMP:9565"/>
        <dbReference type="Rhea" id="RHEA-COMP:9566"/>
        <dbReference type="ChEBI" id="CHEBI:15378"/>
        <dbReference type="ChEBI" id="CHEBI:16389"/>
        <dbReference type="ChEBI" id="CHEBI:17976"/>
        <dbReference type="ChEBI" id="CHEBI:57540"/>
        <dbReference type="ChEBI" id="CHEBI:57945"/>
        <dbReference type="EC" id="7.1.1.2"/>
    </reaction>
</comment>
<feature type="transmembrane region" description="Helical" evidence="18">
    <location>
        <begin position="299"/>
        <end position="318"/>
    </location>
</feature>
<keyword evidence="6" id="KW-0813">Transport</keyword>
<evidence type="ECO:0000256" key="5">
    <source>
        <dbReference type="ARBA" id="ARBA00021008"/>
    </source>
</evidence>
<evidence type="ECO:0000256" key="14">
    <source>
        <dbReference type="ARBA" id="ARBA00023075"/>
    </source>
</evidence>
<comment type="function">
    <text evidence="18">Core subunit of the mitochondrial membrane respiratory chain NADH dehydrogenase (Complex I) which catalyzes electron transfer from NADH through the respiratory chain, using ubiquinone as an electron acceptor. Essential for the catalytic activity and assembly of complex I.</text>
</comment>
<dbReference type="RefSeq" id="YP_010329401.1">
    <property type="nucleotide sequence ID" value="NC_062159.1"/>
</dbReference>
<dbReference type="EMBL" id="OM368277">
    <property type="protein sequence ID" value="UNO53832.1"/>
    <property type="molecule type" value="Genomic_DNA"/>
</dbReference>
<evidence type="ECO:0000256" key="8">
    <source>
        <dbReference type="ARBA" id="ARBA00022692"/>
    </source>
</evidence>
<evidence type="ECO:0000313" key="20">
    <source>
        <dbReference type="EMBL" id="UNO53832.1"/>
    </source>
</evidence>
<dbReference type="GO" id="GO:0005743">
    <property type="term" value="C:mitochondrial inner membrane"/>
    <property type="evidence" value="ECO:0007669"/>
    <property type="project" value="UniProtKB-SubCell"/>
</dbReference>
<protein>
    <recommendedName>
        <fullName evidence="5 18">NADH-ubiquinone oxidoreductase chain 2</fullName>
        <ecNumber evidence="4 18">7.1.1.2</ecNumber>
    </recommendedName>
</protein>
<feature type="transmembrane region" description="Helical" evidence="18">
    <location>
        <begin position="225"/>
        <end position="250"/>
    </location>
</feature>
<evidence type="ECO:0000256" key="11">
    <source>
        <dbReference type="ARBA" id="ARBA00022982"/>
    </source>
</evidence>
<keyword evidence="14 18" id="KW-0830">Ubiquinone</keyword>
<accession>A0A976R603</accession>
<evidence type="ECO:0000256" key="2">
    <source>
        <dbReference type="ARBA" id="ARBA00004448"/>
    </source>
</evidence>
<keyword evidence="11 18" id="KW-0249">Electron transport</keyword>
<dbReference type="AlphaFoldDB" id="A0A976R603"/>
<evidence type="ECO:0000256" key="13">
    <source>
        <dbReference type="ARBA" id="ARBA00023027"/>
    </source>
</evidence>
<keyword evidence="8 18" id="KW-0812">Transmembrane</keyword>
<dbReference type="GO" id="GO:0006120">
    <property type="term" value="P:mitochondrial electron transport, NADH to ubiquinone"/>
    <property type="evidence" value="ECO:0007669"/>
    <property type="project" value="InterPro"/>
</dbReference>
<dbReference type="EC" id="7.1.1.2" evidence="4 18"/>
<keyword evidence="10 18" id="KW-1278">Translocase</keyword>
<reference evidence="20" key="1">
    <citation type="submission" date="2022-01" db="EMBL/GenBank/DDBJ databases">
        <authorList>
            <person name="Tian J."/>
            <person name="Hou X."/>
            <person name="Ge M."/>
            <person name="Xu H."/>
            <person name="Yu B."/>
            <person name="Liu J."/>
            <person name="Shao R."/>
            <person name="Holmes E.C."/>
            <person name="Lei C."/>
            <person name="Shi M."/>
        </authorList>
    </citation>
    <scope>NUCLEOTIDE SEQUENCE</scope>
    <source>
        <strain evidence="20">A39</strain>
    </source>
</reference>
<dbReference type="Pfam" id="PF00361">
    <property type="entry name" value="Proton_antipo_M"/>
    <property type="match status" value="1"/>
</dbReference>
<evidence type="ECO:0000256" key="1">
    <source>
        <dbReference type="ARBA" id="ARBA00003257"/>
    </source>
</evidence>
<evidence type="ECO:0000256" key="16">
    <source>
        <dbReference type="ARBA" id="ARBA00023136"/>
    </source>
</evidence>
<gene>
    <name evidence="20" type="primary">ND2</name>
</gene>
<keyword evidence="13 18" id="KW-0520">NAD</keyword>
<feature type="transmembrane region" description="Helical" evidence="18">
    <location>
        <begin position="137"/>
        <end position="155"/>
    </location>
</feature>
<comment type="subcellular location">
    <subcellularLocation>
        <location evidence="2 18">Mitochondrion inner membrane</location>
        <topology evidence="2 18">Multi-pass membrane protein</topology>
    </subcellularLocation>
</comment>
<evidence type="ECO:0000256" key="15">
    <source>
        <dbReference type="ARBA" id="ARBA00023128"/>
    </source>
</evidence>
<evidence type="ECO:0000259" key="19">
    <source>
        <dbReference type="Pfam" id="PF00361"/>
    </source>
</evidence>
<keyword evidence="9 18" id="KW-0999">Mitochondrion inner membrane</keyword>
<keyword evidence="7 18" id="KW-0679">Respiratory chain</keyword>
<name>A0A976R603_9ACAR</name>
<feature type="domain" description="NADH:quinone oxidoreductase/Mrp antiporter transmembrane" evidence="19">
    <location>
        <begin position="22"/>
        <end position="270"/>
    </location>
</feature>
<feature type="transmembrane region" description="Helical" evidence="18">
    <location>
        <begin position="6"/>
        <end position="31"/>
    </location>
</feature>
<evidence type="ECO:0000256" key="12">
    <source>
        <dbReference type="ARBA" id="ARBA00022989"/>
    </source>
</evidence>
<dbReference type="PANTHER" id="PTHR46552:SF1">
    <property type="entry name" value="NADH-UBIQUINONE OXIDOREDUCTASE CHAIN 2"/>
    <property type="match status" value="1"/>
</dbReference>
<geneLocation type="mitochondrion" evidence="20"/>
<keyword evidence="16 18" id="KW-0472">Membrane</keyword>
<evidence type="ECO:0000256" key="17">
    <source>
        <dbReference type="ARBA" id="ARBA00049551"/>
    </source>
</evidence>
<evidence type="ECO:0000256" key="9">
    <source>
        <dbReference type="ARBA" id="ARBA00022792"/>
    </source>
</evidence>
<comment type="similarity">
    <text evidence="3 18">Belongs to the complex I subunit 2 family.</text>
</comment>
<organism evidence="20">
    <name type="scientific">Haemaphysalis campanulata</name>
    <dbReference type="NCBI Taxonomy" id="1325866"/>
    <lineage>
        <taxon>Eukaryota</taxon>
        <taxon>Metazoa</taxon>
        <taxon>Ecdysozoa</taxon>
        <taxon>Arthropoda</taxon>
        <taxon>Chelicerata</taxon>
        <taxon>Arachnida</taxon>
        <taxon>Acari</taxon>
        <taxon>Parasitiformes</taxon>
        <taxon>Ixodida</taxon>
        <taxon>Ixodoidea</taxon>
        <taxon>Ixodidae</taxon>
        <taxon>Haemaphysalinae</taxon>
        <taxon>Haemaphysalis</taxon>
    </lineage>
</organism>
<keyword evidence="12 18" id="KW-1133">Transmembrane helix</keyword>
<proteinExistence type="inferred from homology"/>
<dbReference type="GeneID" id="71474962"/>
<feature type="transmembrane region" description="Helical" evidence="18">
    <location>
        <begin position="52"/>
        <end position="78"/>
    </location>
</feature>
<dbReference type="InterPro" id="IPR050175">
    <property type="entry name" value="Complex_I_Subunit_2"/>
</dbReference>
<comment type="function">
    <text evidence="1">Core subunit of the mitochondrial membrane respiratory chain NADH dehydrogenase (Complex I) that is believed to belong to the minimal assembly required for catalysis. Complex I functions in the transfer of electrons from NADH to the respiratory chain. The immediate electron acceptor for the enzyme is believed to be ubiquinone.</text>
</comment>
<sequence>MFFKNLMKWMIMLTIITSISTKNWFIFWLMMEMNMMMFIPILKQNKMENCNSMITYFIIQSFASIMFFMGSMMMMFNFSIINSMLINIALMIKLAMIPFHSWLILISETLDYNSFMLILTIQKMIPLLIMNEMINSIVYYISIISLIFSSFMIFNLKLFKKILIFSSISHLSWMIIIMYSSSNFWVSYMMMYFIMIFSITKILKKTNVFLILDLMKSKISNNDKISLIIYLMSLGGMPPFMGFIIKFLAINIIIKYSIMSMIILIMSSLINIFIYIQMITPILMMFNKNNISLSILKSFKNLILNSMIIITLIMINLII</sequence>
<evidence type="ECO:0000256" key="18">
    <source>
        <dbReference type="RuleBase" id="RU003403"/>
    </source>
</evidence>
<dbReference type="CTD" id="4536"/>
<evidence type="ECO:0000256" key="3">
    <source>
        <dbReference type="ARBA" id="ARBA00007012"/>
    </source>
</evidence>
<dbReference type="PANTHER" id="PTHR46552">
    <property type="entry name" value="NADH-UBIQUINONE OXIDOREDUCTASE CHAIN 2"/>
    <property type="match status" value="1"/>
</dbReference>
<keyword evidence="15 18" id="KW-0496">Mitochondrion</keyword>